<feature type="non-terminal residue" evidence="5">
    <location>
        <position position="1"/>
    </location>
</feature>
<proteinExistence type="evidence at transcript level"/>
<dbReference type="CDD" id="cd00590">
    <property type="entry name" value="RRM_SF"/>
    <property type="match status" value="4"/>
</dbReference>
<accession>U5EM52</accession>
<dbReference type="GO" id="GO:0003723">
    <property type="term" value="F:RNA binding"/>
    <property type="evidence" value="ECO:0007669"/>
    <property type="project" value="UniProtKB-UniRule"/>
</dbReference>
<dbReference type="InterPro" id="IPR012677">
    <property type="entry name" value="Nucleotide-bd_a/b_plait_sf"/>
</dbReference>
<protein>
    <submittedName>
        <fullName evidence="5">Putative calcium-binding ef-hand domain-containing protein</fullName>
    </submittedName>
</protein>
<evidence type="ECO:0000313" key="5">
    <source>
        <dbReference type="EMBL" id="JAB55261.1"/>
    </source>
</evidence>
<organism evidence="5">
    <name type="scientific">Corethrella appendiculata</name>
    <dbReference type="NCBI Taxonomy" id="1370023"/>
    <lineage>
        <taxon>Eukaryota</taxon>
        <taxon>Metazoa</taxon>
        <taxon>Ecdysozoa</taxon>
        <taxon>Arthropoda</taxon>
        <taxon>Hexapoda</taxon>
        <taxon>Insecta</taxon>
        <taxon>Pterygota</taxon>
        <taxon>Neoptera</taxon>
        <taxon>Endopterygota</taxon>
        <taxon>Diptera</taxon>
        <taxon>Nematocera</taxon>
        <taxon>Culicoidea</taxon>
        <taxon>Chaoboridae</taxon>
        <taxon>Corethrella</taxon>
    </lineage>
</organism>
<keyword evidence="1 2" id="KW-0694">RNA-binding</keyword>
<dbReference type="AlphaFoldDB" id="U5EM52"/>
<feature type="compositionally biased region" description="Low complexity" evidence="3">
    <location>
        <begin position="663"/>
        <end position="683"/>
    </location>
</feature>
<dbReference type="InterPro" id="IPR035979">
    <property type="entry name" value="RBD_domain_sf"/>
</dbReference>
<evidence type="ECO:0000259" key="4">
    <source>
        <dbReference type="PROSITE" id="PS50102"/>
    </source>
</evidence>
<reference evidence="5" key="1">
    <citation type="journal article" date="2014" name="Insect Biochem. Mol. Biol.">
        <title>An insight into the sialome of the frog biting fly, Corethrella appendiculata.</title>
        <authorList>
            <person name="Ribeiro J.M.C."/>
            <person name="Chagas A.C."/>
            <person name="Pham V.M."/>
            <person name="Lounibos L.P."/>
            <person name="Calvo E."/>
        </authorList>
    </citation>
    <scope>NUCLEOTIDE SEQUENCE</scope>
    <source>
        <tissue evidence="5">Salivary glands</tissue>
    </source>
</reference>
<dbReference type="SUPFAM" id="SSF54928">
    <property type="entry name" value="RNA-binding domain, RBD"/>
    <property type="match status" value="3"/>
</dbReference>
<dbReference type="PANTHER" id="PTHR10352">
    <property type="entry name" value="EUKARYOTIC TRANSLATION INITIATION FACTOR 3 SUBUNIT G"/>
    <property type="match status" value="1"/>
</dbReference>
<feature type="compositionally biased region" description="Polar residues" evidence="3">
    <location>
        <begin position="757"/>
        <end position="773"/>
    </location>
</feature>
<name>U5EM52_9DIPT</name>
<feature type="compositionally biased region" description="Polar residues" evidence="3">
    <location>
        <begin position="628"/>
        <end position="639"/>
    </location>
</feature>
<evidence type="ECO:0000256" key="2">
    <source>
        <dbReference type="PROSITE-ProRule" id="PRU00176"/>
    </source>
</evidence>
<dbReference type="PROSITE" id="PS50102">
    <property type="entry name" value="RRM"/>
    <property type="match status" value="2"/>
</dbReference>
<feature type="region of interest" description="Disordered" evidence="3">
    <location>
        <begin position="587"/>
        <end position="687"/>
    </location>
</feature>
<dbReference type="Gene3D" id="3.30.70.330">
    <property type="match status" value="4"/>
</dbReference>
<feature type="domain" description="RRM" evidence="4">
    <location>
        <begin position="3"/>
        <end position="77"/>
    </location>
</feature>
<dbReference type="InterPro" id="IPR000504">
    <property type="entry name" value="RRM_dom"/>
</dbReference>
<dbReference type="EMBL" id="GANO01004610">
    <property type="protein sequence ID" value="JAB55261.1"/>
    <property type="molecule type" value="mRNA"/>
</dbReference>
<evidence type="ECO:0000256" key="3">
    <source>
        <dbReference type="SAM" id="MobiDB-lite"/>
    </source>
</evidence>
<feature type="compositionally biased region" description="Low complexity" evidence="3">
    <location>
        <begin position="814"/>
        <end position="839"/>
    </location>
</feature>
<feature type="domain" description="RRM" evidence="4">
    <location>
        <begin position="173"/>
        <end position="252"/>
    </location>
</feature>
<dbReference type="SMART" id="SM00360">
    <property type="entry name" value="RRM"/>
    <property type="match status" value="5"/>
</dbReference>
<evidence type="ECO:0000256" key="1">
    <source>
        <dbReference type="ARBA" id="ARBA00022884"/>
    </source>
</evidence>
<feature type="region of interest" description="Disordered" evidence="3">
    <location>
        <begin position="757"/>
        <end position="839"/>
    </location>
</feature>
<dbReference type="Pfam" id="PF00076">
    <property type="entry name" value="RRM_1"/>
    <property type="match status" value="2"/>
</dbReference>
<feature type="compositionally biased region" description="Low complexity" evidence="3">
    <location>
        <begin position="609"/>
        <end position="619"/>
    </location>
</feature>
<sequence>NRRVLYVGNIPAKSTDASIKKLFVKFGEIEKILTFEHFGTRNAIVTYKAEESTQKAIDEANKILFDKHRLRLSYAEEKYDIQFDKTICILVQDESNEEKVFDHFNALAPVEDLIFVRPHAYISFKTVEDKNTALAKNNENPETKISIFAVDKYSLVRHSELIQDSKSVYRHRHRILVSNLPGELIKDTTKLRDAFSKFGNIVKIEYAKTYPGKTAALYVNYDNEESAKIAAKEMDKTLFDEQTIINVLHAMDRIIPDYDTSFLITMPKTLGNNVTEETVRKIFENWGEVDWTQRTSSSQNNHIILCYKNVITSTEPLDLKVISDVPIYTQRLDGPFDCEFIQGLSAQAKEWFEEYKAKHPQAAPAPKVEYTTSFAAGESVNLKTKWPIFVTNLPAKIQRKKLANMLKENGDIFFIFIYPRPGQPDASRTAIVYFRKKLAAEAAARKTYTNFPNRRVNCFVGRQKHLFDIQRTICIRSLPAQATDDKIFDYFESKFGDCEIVVRSQKTTDTYVEFKTIAAMGKLLSCKETLTIEGKNLVFEKLTEPVPKLEIEEDLPFIYKNAADLRSHVIELSKFVDKTAWNTTPVELRNAVLPPKKSGQQGGRGPNRGGNPRFGGPQNSQMKRKPNDNFQQGGNPFQNKRQRANTFGGGNMGNRNDKSFVPRYQQMQQRQNSQNFRSNYSNSDQSSNMGDALAAINQLTGNSGISKLLQIAFETGLNAACNSGVGGGSGGNRDDFGGNDFGGNDYGSRNLVDYNHRNSSISGMNNSRQFQSMGNGGGGNSNNRNSDGIWASPPNNDQTGWRRGGNTDSFGSSFNQSPNNRNFGNNFGNNSARNFGKRY</sequence>